<evidence type="ECO:0000313" key="2">
    <source>
        <dbReference type="Proteomes" id="UP000266915"/>
    </source>
</evidence>
<sequence length="73" mass="8195">MGSTGSETSELRRAWVEQLAADRFGVFEGDRRIGFIDVDWPLHVALRGADYETAVEIDRAIRFDQALRAVLGD</sequence>
<dbReference type="AlphaFoldDB" id="A0A3N2C6E5"/>
<comment type="caution">
    <text evidence="1">The sequence shown here is derived from an EMBL/GenBank/DDBJ whole genome shotgun (WGS) entry which is preliminary data.</text>
</comment>
<dbReference type="Proteomes" id="UP000266915">
    <property type="component" value="Unassembled WGS sequence"/>
</dbReference>
<reference evidence="1 2" key="1">
    <citation type="submission" date="2018-11" db="EMBL/GenBank/DDBJ databases">
        <title>Sequencing the genomes of 1000 actinobacteria strains.</title>
        <authorList>
            <person name="Klenk H.-P."/>
        </authorList>
    </citation>
    <scope>NUCLEOTIDE SEQUENCE [LARGE SCALE GENOMIC DNA]</scope>
    <source>
        <strain evidence="1 2">DSM 14012</strain>
    </source>
</reference>
<gene>
    <name evidence="1" type="ORF">EDD42_3092</name>
</gene>
<dbReference type="EMBL" id="RKHL01000001">
    <property type="protein sequence ID" value="ROR82990.1"/>
    <property type="molecule type" value="Genomic_DNA"/>
</dbReference>
<protein>
    <submittedName>
        <fullName evidence="1">Uncharacterized protein</fullName>
    </submittedName>
</protein>
<evidence type="ECO:0000313" key="1">
    <source>
        <dbReference type="EMBL" id="ROR82990.1"/>
    </source>
</evidence>
<name>A0A3N2C6E5_9MICO</name>
<accession>A0A3N2C6E5</accession>
<organism evidence="1 2">
    <name type="scientific">Plantibacter flavus</name>
    <dbReference type="NCBI Taxonomy" id="150123"/>
    <lineage>
        <taxon>Bacteria</taxon>
        <taxon>Bacillati</taxon>
        <taxon>Actinomycetota</taxon>
        <taxon>Actinomycetes</taxon>
        <taxon>Micrococcales</taxon>
        <taxon>Microbacteriaceae</taxon>
        <taxon>Plantibacter</taxon>
    </lineage>
</organism>
<keyword evidence="2" id="KW-1185">Reference proteome</keyword>
<proteinExistence type="predicted"/>
<dbReference type="RefSeq" id="WP_085513937.1">
    <property type="nucleotide sequence ID" value="NZ_FXAP01000006.1"/>
</dbReference>